<evidence type="ECO:0000313" key="1">
    <source>
        <dbReference type="EMBL" id="SVA70544.1"/>
    </source>
</evidence>
<accession>A0A381Y0J5</accession>
<dbReference type="EMBL" id="UINC01017064">
    <property type="protein sequence ID" value="SVA70544.1"/>
    <property type="molecule type" value="Genomic_DNA"/>
</dbReference>
<protein>
    <submittedName>
        <fullName evidence="1">Uncharacterized protein</fullName>
    </submittedName>
</protein>
<dbReference type="AlphaFoldDB" id="A0A381Y0J5"/>
<organism evidence="1">
    <name type="scientific">marine metagenome</name>
    <dbReference type="NCBI Taxonomy" id="408172"/>
    <lineage>
        <taxon>unclassified sequences</taxon>
        <taxon>metagenomes</taxon>
        <taxon>ecological metagenomes</taxon>
    </lineage>
</organism>
<proteinExistence type="predicted"/>
<reference evidence="1" key="1">
    <citation type="submission" date="2018-05" db="EMBL/GenBank/DDBJ databases">
        <authorList>
            <person name="Lanie J.A."/>
            <person name="Ng W.-L."/>
            <person name="Kazmierczak K.M."/>
            <person name="Andrzejewski T.M."/>
            <person name="Davidsen T.M."/>
            <person name="Wayne K.J."/>
            <person name="Tettelin H."/>
            <person name="Glass J.I."/>
            <person name="Rusch D."/>
            <person name="Podicherti R."/>
            <person name="Tsui H.-C.T."/>
            <person name="Winkler M.E."/>
        </authorList>
    </citation>
    <scope>NUCLEOTIDE SEQUENCE</scope>
</reference>
<name>A0A381Y0J5_9ZZZZ</name>
<sequence>MNLIQYYTFNNKNVLNYQAKQVH</sequence>
<gene>
    <name evidence="1" type="ORF">METZ01_LOCUS123398</name>
</gene>